<reference evidence="2" key="2">
    <citation type="submission" date="2020-05" db="UniProtKB">
        <authorList>
            <consortium name="EnsemblMetazoa"/>
        </authorList>
    </citation>
    <scope>IDENTIFICATION</scope>
    <source>
        <strain evidence="2">wikel</strain>
    </source>
</reference>
<dbReference type="InParanoid" id="B7P0S6"/>
<dbReference type="VEuPathDB" id="VectorBase:ISCW016260"/>
<dbReference type="EMBL" id="ABJB010650718">
    <property type="status" value="NOT_ANNOTATED_CDS"/>
    <property type="molecule type" value="Genomic_DNA"/>
</dbReference>
<name>B7P0S6_IXOSC</name>
<dbReference type="HOGENOM" id="CLU_1972915_0_0_1"/>
<dbReference type="AlphaFoldDB" id="B7P0S6"/>
<keyword evidence="3" id="KW-1185">Reference proteome</keyword>
<evidence type="ECO:0000313" key="3">
    <source>
        <dbReference type="Proteomes" id="UP000001555"/>
    </source>
</evidence>
<protein>
    <submittedName>
        <fullName evidence="1 2">Uncharacterized protein</fullName>
    </submittedName>
</protein>
<dbReference type="Proteomes" id="UP000001555">
    <property type="component" value="Unassembled WGS sequence"/>
</dbReference>
<gene>
    <name evidence="1" type="ORF">IscW_ISCW016260</name>
</gene>
<proteinExistence type="predicted"/>
<sequence length="127" mass="13932">MNLTAGTTSSFPNVKQISAIGEPCSTKVSKTTLSKRSSPLLDKSFCARSPKPWWHRIAVEFAVALGSRFSIVCCFRHGSGTAISLSRCYGLWLQHWGRAVPGESPASCLRILLFVVNNGQGLLYCRR</sequence>
<evidence type="ECO:0000313" key="1">
    <source>
        <dbReference type="EMBL" id="EEC00206.1"/>
    </source>
</evidence>
<dbReference type="PaxDb" id="6945-B7P0S6"/>
<accession>B7P0S6</accession>
<dbReference type="EMBL" id="DS612847">
    <property type="protein sequence ID" value="EEC00206.1"/>
    <property type="molecule type" value="Genomic_DNA"/>
</dbReference>
<evidence type="ECO:0000313" key="2">
    <source>
        <dbReference type="EnsemblMetazoa" id="ISCW016260-PA"/>
    </source>
</evidence>
<dbReference type="VEuPathDB" id="VectorBase:ISCI016260"/>
<organism>
    <name type="scientific">Ixodes scapularis</name>
    <name type="common">Black-legged tick</name>
    <name type="synonym">Deer tick</name>
    <dbReference type="NCBI Taxonomy" id="6945"/>
    <lineage>
        <taxon>Eukaryota</taxon>
        <taxon>Metazoa</taxon>
        <taxon>Ecdysozoa</taxon>
        <taxon>Arthropoda</taxon>
        <taxon>Chelicerata</taxon>
        <taxon>Arachnida</taxon>
        <taxon>Acari</taxon>
        <taxon>Parasitiformes</taxon>
        <taxon>Ixodida</taxon>
        <taxon>Ixodoidea</taxon>
        <taxon>Ixodidae</taxon>
        <taxon>Ixodinae</taxon>
        <taxon>Ixodes</taxon>
    </lineage>
</organism>
<reference evidence="1 3" key="1">
    <citation type="submission" date="2008-03" db="EMBL/GenBank/DDBJ databases">
        <title>Annotation of Ixodes scapularis.</title>
        <authorList>
            <consortium name="Ixodes scapularis Genome Project Consortium"/>
            <person name="Caler E."/>
            <person name="Hannick L.I."/>
            <person name="Bidwell S."/>
            <person name="Joardar V."/>
            <person name="Thiagarajan M."/>
            <person name="Amedeo P."/>
            <person name="Galinsky K.J."/>
            <person name="Schobel S."/>
            <person name="Inman J."/>
            <person name="Hostetler J."/>
            <person name="Miller J."/>
            <person name="Hammond M."/>
            <person name="Megy K."/>
            <person name="Lawson D."/>
            <person name="Kodira C."/>
            <person name="Sutton G."/>
            <person name="Meyer J."/>
            <person name="Hill C.A."/>
            <person name="Birren B."/>
            <person name="Nene V."/>
            <person name="Collins F."/>
            <person name="Alarcon-Chaidez F."/>
            <person name="Wikel S."/>
            <person name="Strausberg R."/>
        </authorList>
    </citation>
    <scope>NUCLEOTIDE SEQUENCE [LARGE SCALE GENOMIC DNA]</scope>
    <source>
        <strain evidence="3">Wikel</strain>
        <strain evidence="1">Wikel colony</strain>
    </source>
</reference>
<dbReference type="EnsemblMetazoa" id="ISCW016260-RA">
    <property type="protein sequence ID" value="ISCW016260-PA"/>
    <property type="gene ID" value="ISCW016260"/>
</dbReference>